<dbReference type="EMBL" id="JABCMA010001243">
    <property type="protein sequence ID" value="NMR77964.1"/>
    <property type="molecule type" value="Genomic_DNA"/>
</dbReference>
<feature type="region of interest" description="Disordered" evidence="1">
    <location>
        <begin position="51"/>
        <end position="70"/>
    </location>
</feature>
<protein>
    <submittedName>
        <fullName evidence="2">MSHA biogenesis protein MshN</fullName>
    </submittedName>
</protein>
<feature type="non-terminal residue" evidence="2">
    <location>
        <position position="141"/>
    </location>
</feature>
<dbReference type="AlphaFoldDB" id="A0A7Y0R3A4"/>
<evidence type="ECO:0000313" key="2">
    <source>
        <dbReference type="EMBL" id="NMR77964.1"/>
    </source>
</evidence>
<sequence length="141" mass="15388">RSKPWLWLVAGFSLSLAVGSWAVSRGPVPSGELSQFQTDAMPLSSVNVSPIVSSERTHSPTSKKTPDTTHVVYTKPATQPVAQQPHMQETDRFTPKSEINIASEDAVLLAQLATMPSEEQYDHVTHTTAENSSMSIEQVEL</sequence>
<gene>
    <name evidence="2" type="ORF">HKB35_30760</name>
</gene>
<comment type="caution">
    <text evidence="2">The sequence shown here is derived from an EMBL/GenBank/DDBJ whole genome shotgun (WGS) entry which is preliminary data.</text>
</comment>
<accession>A0A7Y0R3A4</accession>
<feature type="non-terminal residue" evidence="2">
    <location>
        <position position="1"/>
    </location>
</feature>
<name>A0A7Y0R3A4_VIBAL</name>
<proteinExistence type="predicted"/>
<reference evidence="2 3" key="1">
    <citation type="submission" date="2020-04" db="EMBL/GenBank/DDBJ databases">
        <title>Whole-genome sequencing of Vibrio spp. from China reveals different genetic environments of blaCTX-M-14 among diverse lineages.</title>
        <authorList>
            <person name="Zheng Z."/>
            <person name="Ye L."/>
            <person name="Chen S."/>
        </authorList>
    </citation>
    <scope>NUCLEOTIDE SEQUENCE [LARGE SCALE GENOMIC DNA]</scope>
    <source>
        <strain evidence="2 3">Vb1636</strain>
    </source>
</reference>
<feature type="compositionally biased region" description="Polar residues" evidence="1">
    <location>
        <begin position="51"/>
        <end position="63"/>
    </location>
</feature>
<evidence type="ECO:0000313" key="3">
    <source>
        <dbReference type="Proteomes" id="UP000565155"/>
    </source>
</evidence>
<organism evidence="2 3">
    <name type="scientific">Vibrio alginolyticus</name>
    <dbReference type="NCBI Taxonomy" id="663"/>
    <lineage>
        <taxon>Bacteria</taxon>
        <taxon>Pseudomonadati</taxon>
        <taxon>Pseudomonadota</taxon>
        <taxon>Gammaproteobacteria</taxon>
        <taxon>Vibrionales</taxon>
        <taxon>Vibrionaceae</taxon>
        <taxon>Vibrio</taxon>
    </lineage>
</organism>
<dbReference type="Proteomes" id="UP000565155">
    <property type="component" value="Unassembled WGS sequence"/>
</dbReference>
<evidence type="ECO:0000256" key="1">
    <source>
        <dbReference type="SAM" id="MobiDB-lite"/>
    </source>
</evidence>